<dbReference type="Proteomes" id="UP001341281">
    <property type="component" value="Chromosome 05"/>
</dbReference>
<proteinExistence type="predicted"/>
<dbReference type="EMBL" id="CP144749">
    <property type="protein sequence ID" value="WVZ76749.1"/>
    <property type="molecule type" value="Genomic_DNA"/>
</dbReference>
<sequence length="80" mass="9031">MVIERFLVLGSDIAFGGEPVDMGQVRPQWRLPKVSRFLTSKPGGCKGGLDYWPHGGHPKIAWKLRRSSLHRGHPSPIFWP</sequence>
<protein>
    <submittedName>
        <fullName evidence="1">Uncharacterized protein</fullName>
    </submittedName>
</protein>
<dbReference type="AlphaFoldDB" id="A0AAQ3TR94"/>
<evidence type="ECO:0000313" key="2">
    <source>
        <dbReference type="Proteomes" id="UP001341281"/>
    </source>
</evidence>
<keyword evidence="2" id="KW-1185">Reference proteome</keyword>
<evidence type="ECO:0000313" key="1">
    <source>
        <dbReference type="EMBL" id="WVZ76749.1"/>
    </source>
</evidence>
<accession>A0AAQ3TR94</accession>
<reference evidence="1 2" key="1">
    <citation type="submission" date="2024-02" db="EMBL/GenBank/DDBJ databases">
        <title>High-quality chromosome-scale genome assembly of Pensacola bahiagrass (Paspalum notatum Flugge var. saurae).</title>
        <authorList>
            <person name="Vega J.M."/>
            <person name="Podio M."/>
            <person name="Orjuela J."/>
            <person name="Siena L.A."/>
            <person name="Pessino S.C."/>
            <person name="Combes M.C."/>
            <person name="Mariac C."/>
            <person name="Albertini E."/>
            <person name="Pupilli F."/>
            <person name="Ortiz J.P.A."/>
            <person name="Leblanc O."/>
        </authorList>
    </citation>
    <scope>NUCLEOTIDE SEQUENCE [LARGE SCALE GENOMIC DNA]</scope>
    <source>
        <strain evidence="1">R1</strain>
        <tissue evidence="1">Leaf</tissue>
    </source>
</reference>
<gene>
    <name evidence="1" type="ORF">U9M48_024692</name>
</gene>
<name>A0AAQ3TR94_PASNO</name>
<organism evidence="1 2">
    <name type="scientific">Paspalum notatum var. saurae</name>
    <dbReference type="NCBI Taxonomy" id="547442"/>
    <lineage>
        <taxon>Eukaryota</taxon>
        <taxon>Viridiplantae</taxon>
        <taxon>Streptophyta</taxon>
        <taxon>Embryophyta</taxon>
        <taxon>Tracheophyta</taxon>
        <taxon>Spermatophyta</taxon>
        <taxon>Magnoliopsida</taxon>
        <taxon>Liliopsida</taxon>
        <taxon>Poales</taxon>
        <taxon>Poaceae</taxon>
        <taxon>PACMAD clade</taxon>
        <taxon>Panicoideae</taxon>
        <taxon>Andropogonodae</taxon>
        <taxon>Paspaleae</taxon>
        <taxon>Paspalinae</taxon>
        <taxon>Paspalum</taxon>
    </lineage>
</organism>